<dbReference type="PANTHER" id="PTHR43477">
    <property type="entry name" value="DIHYDROANTICAPSIN 7-DEHYDROGENASE"/>
    <property type="match status" value="1"/>
</dbReference>
<proteinExistence type="inferred from homology"/>
<dbReference type="Proteomes" id="UP000554235">
    <property type="component" value="Unassembled WGS sequence"/>
</dbReference>
<dbReference type="CDD" id="cd05233">
    <property type="entry name" value="SDR_c"/>
    <property type="match status" value="1"/>
</dbReference>
<comment type="similarity">
    <text evidence="1">Belongs to the short-chain dehydrogenases/reductases (SDR) family.</text>
</comment>
<dbReference type="PANTHER" id="PTHR43477:SF1">
    <property type="entry name" value="DIHYDROANTICAPSIN 7-DEHYDROGENASE"/>
    <property type="match status" value="1"/>
</dbReference>
<keyword evidence="2" id="KW-0521">NADP</keyword>
<accession>A0A8H4L2U8</accession>
<sequence length="264" mass="28112">MSTSFKYLHELQDKRVLIFGGSSGFGFAVAEAAIEHGAQVILSGSSQDKLNIAVSRLKGQYPDAKSSQFTSLACDLAKLDSLDTRLENLLSNATNGGANKIDHIVYTADNSHPAPTVDKTTVEDVDLSLRLRAFSASILAKVIASTDYLSRSSGSSVTFTNGDSGHRPVKGWAIPAMGSTALEGLVRGLAVDLAPIRVNLVSAGPVATDMLLSLPKDILDMYAEQTVLKALGTPEDIAEAYLYIMKDRYITGTILFSDGGRRIA</sequence>
<protein>
    <submittedName>
        <fullName evidence="4">Short chain dehydrogenase</fullName>
    </submittedName>
</protein>
<dbReference type="PRINTS" id="PR00081">
    <property type="entry name" value="GDHRDH"/>
</dbReference>
<keyword evidence="5" id="KW-1185">Reference proteome</keyword>
<keyword evidence="3" id="KW-0560">Oxidoreductase</keyword>
<evidence type="ECO:0000256" key="1">
    <source>
        <dbReference type="ARBA" id="ARBA00006484"/>
    </source>
</evidence>
<dbReference type="AlphaFoldDB" id="A0A8H4L2U8"/>
<dbReference type="Pfam" id="PF23441">
    <property type="entry name" value="SDR"/>
    <property type="match status" value="1"/>
</dbReference>
<dbReference type="OrthoDB" id="294295at2759"/>
<evidence type="ECO:0000313" key="5">
    <source>
        <dbReference type="Proteomes" id="UP000554235"/>
    </source>
</evidence>
<evidence type="ECO:0000313" key="4">
    <source>
        <dbReference type="EMBL" id="KAF4461006.1"/>
    </source>
</evidence>
<name>A0A8H4L2U8_9HYPO</name>
<dbReference type="SUPFAM" id="SSF51735">
    <property type="entry name" value="NAD(P)-binding Rossmann-fold domains"/>
    <property type="match status" value="1"/>
</dbReference>
<dbReference type="InterPro" id="IPR036291">
    <property type="entry name" value="NAD(P)-bd_dom_sf"/>
</dbReference>
<comment type="caution">
    <text evidence="4">The sequence shown here is derived from an EMBL/GenBank/DDBJ whole genome shotgun (WGS) entry which is preliminary data.</text>
</comment>
<dbReference type="InterPro" id="IPR051122">
    <property type="entry name" value="SDR_DHRS6-like"/>
</dbReference>
<evidence type="ECO:0000256" key="3">
    <source>
        <dbReference type="ARBA" id="ARBA00023002"/>
    </source>
</evidence>
<dbReference type="InterPro" id="IPR002347">
    <property type="entry name" value="SDR_fam"/>
</dbReference>
<dbReference type="Gene3D" id="3.40.50.720">
    <property type="entry name" value="NAD(P)-binding Rossmann-like Domain"/>
    <property type="match status" value="1"/>
</dbReference>
<evidence type="ECO:0000256" key="2">
    <source>
        <dbReference type="ARBA" id="ARBA00022857"/>
    </source>
</evidence>
<dbReference type="EMBL" id="JAADYS010001799">
    <property type="protein sequence ID" value="KAF4461006.1"/>
    <property type="molecule type" value="Genomic_DNA"/>
</dbReference>
<gene>
    <name evidence="4" type="ORF">FALBO_12201</name>
</gene>
<dbReference type="InterPro" id="IPR057571">
    <property type="entry name" value="SDR_PhqE-like"/>
</dbReference>
<reference evidence="4 5" key="1">
    <citation type="submission" date="2020-01" db="EMBL/GenBank/DDBJ databases">
        <title>Identification and distribution of gene clusters putatively required for synthesis of sphingolipid metabolism inhibitors in phylogenetically diverse species of the filamentous fungus Fusarium.</title>
        <authorList>
            <person name="Kim H.-S."/>
            <person name="Busman M."/>
            <person name="Brown D.W."/>
            <person name="Divon H."/>
            <person name="Uhlig S."/>
            <person name="Proctor R.H."/>
        </authorList>
    </citation>
    <scope>NUCLEOTIDE SEQUENCE [LARGE SCALE GENOMIC DNA]</scope>
    <source>
        <strain evidence="4 5">NRRL 20459</strain>
    </source>
</reference>
<organism evidence="4 5">
    <name type="scientific">Fusarium albosuccineum</name>
    <dbReference type="NCBI Taxonomy" id="1237068"/>
    <lineage>
        <taxon>Eukaryota</taxon>
        <taxon>Fungi</taxon>
        <taxon>Dikarya</taxon>
        <taxon>Ascomycota</taxon>
        <taxon>Pezizomycotina</taxon>
        <taxon>Sordariomycetes</taxon>
        <taxon>Hypocreomycetidae</taxon>
        <taxon>Hypocreales</taxon>
        <taxon>Nectriaceae</taxon>
        <taxon>Fusarium</taxon>
        <taxon>Fusarium decemcellulare species complex</taxon>
    </lineage>
</organism>
<dbReference type="GO" id="GO:0016491">
    <property type="term" value="F:oxidoreductase activity"/>
    <property type="evidence" value="ECO:0007669"/>
    <property type="project" value="UniProtKB-KW"/>
</dbReference>